<comment type="similarity">
    <text evidence="11">Belongs to the G-protein coupled receptor 1 family.</text>
</comment>
<feature type="transmembrane region" description="Helical" evidence="12">
    <location>
        <begin position="139"/>
        <end position="160"/>
    </location>
</feature>
<dbReference type="PRINTS" id="PR00425">
    <property type="entry name" value="BRADYKININR"/>
</dbReference>
<dbReference type="Pfam" id="PF00001">
    <property type="entry name" value="7tm_1"/>
    <property type="match status" value="1"/>
</dbReference>
<dbReference type="PROSITE" id="PS00237">
    <property type="entry name" value="G_PROTEIN_RECEP_F1_1"/>
    <property type="match status" value="1"/>
</dbReference>
<accession>A0A8C6Q0W1</accession>
<dbReference type="GO" id="GO:0016493">
    <property type="term" value="F:C-C chemokine receptor activity"/>
    <property type="evidence" value="ECO:0007669"/>
    <property type="project" value="TreeGrafter"/>
</dbReference>
<reference evidence="14" key="3">
    <citation type="submission" date="2025-09" db="UniProtKB">
        <authorList>
            <consortium name="Ensembl"/>
        </authorList>
    </citation>
    <scope>IDENTIFICATION</scope>
</reference>
<evidence type="ECO:0000256" key="7">
    <source>
        <dbReference type="ARBA" id="ARBA00023157"/>
    </source>
</evidence>
<evidence type="ECO:0000256" key="6">
    <source>
        <dbReference type="ARBA" id="ARBA00023136"/>
    </source>
</evidence>
<feature type="transmembrane region" description="Helical" evidence="12">
    <location>
        <begin position="273"/>
        <end position="299"/>
    </location>
</feature>
<feature type="transmembrane region" description="Helical" evidence="12">
    <location>
        <begin position="232"/>
        <end position="253"/>
    </location>
</feature>
<keyword evidence="9" id="KW-0325">Glycoprotein</keyword>
<feature type="transmembrane region" description="Helical" evidence="12">
    <location>
        <begin position="63"/>
        <end position="85"/>
    </location>
</feature>
<dbReference type="PROSITE" id="PS50262">
    <property type="entry name" value="G_PROTEIN_RECEP_F1_2"/>
    <property type="match status" value="1"/>
</dbReference>
<evidence type="ECO:0000256" key="5">
    <source>
        <dbReference type="ARBA" id="ARBA00023040"/>
    </source>
</evidence>
<feature type="transmembrane region" description="Helical" evidence="12">
    <location>
        <begin position="91"/>
        <end position="119"/>
    </location>
</feature>
<reference evidence="14" key="1">
    <citation type="submission" date="2014-08" db="EMBL/GenBank/DDBJ databases">
        <authorList>
            <person name="Senf B."/>
            <person name="Petzold A."/>
            <person name="Downie B.R."/>
            <person name="Koch P."/>
            <person name="Platzer M."/>
        </authorList>
    </citation>
    <scope>NUCLEOTIDE SEQUENCE [LARGE SCALE GENOMIC DNA]</scope>
    <source>
        <strain evidence="14">GRZ</strain>
    </source>
</reference>
<dbReference type="Proteomes" id="UP000694548">
    <property type="component" value="Chromosome sgr16"/>
</dbReference>
<keyword evidence="15" id="KW-1185">Reference proteome</keyword>
<dbReference type="GO" id="GO:0060326">
    <property type="term" value="P:cell chemotaxis"/>
    <property type="evidence" value="ECO:0007669"/>
    <property type="project" value="TreeGrafter"/>
</dbReference>
<dbReference type="GO" id="GO:0007204">
    <property type="term" value="P:positive regulation of cytosolic calcium ion concentration"/>
    <property type="evidence" value="ECO:0007669"/>
    <property type="project" value="TreeGrafter"/>
</dbReference>
<dbReference type="GO" id="GO:0019957">
    <property type="term" value="F:C-C chemokine binding"/>
    <property type="evidence" value="ECO:0007669"/>
    <property type="project" value="TreeGrafter"/>
</dbReference>
<organism evidence="14 15">
    <name type="scientific">Nothobranchius furzeri</name>
    <name type="common">Turquoise killifish</name>
    <dbReference type="NCBI Taxonomy" id="105023"/>
    <lineage>
        <taxon>Eukaryota</taxon>
        <taxon>Metazoa</taxon>
        <taxon>Chordata</taxon>
        <taxon>Craniata</taxon>
        <taxon>Vertebrata</taxon>
        <taxon>Euteleostomi</taxon>
        <taxon>Actinopterygii</taxon>
        <taxon>Neopterygii</taxon>
        <taxon>Teleostei</taxon>
        <taxon>Neoteleostei</taxon>
        <taxon>Acanthomorphata</taxon>
        <taxon>Ovalentaria</taxon>
        <taxon>Atherinomorphae</taxon>
        <taxon>Cyprinodontiformes</taxon>
        <taxon>Nothobranchiidae</taxon>
        <taxon>Nothobranchius</taxon>
    </lineage>
</organism>
<dbReference type="Gene3D" id="1.20.1070.10">
    <property type="entry name" value="Rhodopsin 7-helix transmembrane proteins"/>
    <property type="match status" value="1"/>
</dbReference>
<evidence type="ECO:0000256" key="12">
    <source>
        <dbReference type="SAM" id="Phobius"/>
    </source>
</evidence>
<keyword evidence="8 11" id="KW-0675">Receptor</keyword>
<dbReference type="GeneTree" id="ENSGT01130000278308"/>
<keyword evidence="7" id="KW-1015">Disulfide bond</keyword>
<keyword evidence="6 12" id="KW-0472">Membrane</keyword>
<feature type="domain" description="G-protein coupled receptors family 1 profile" evidence="13">
    <location>
        <begin position="43"/>
        <end position="296"/>
    </location>
</feature>
<evidence type="ECO:0000256" key="3">
    <source>
        <dbReference type="ARBA" id="ARBA00022692"/>
    </source>
</evidence>
<evidence type="ECO:0000256" key="8">
    <source>
        <dbReference type="ARBA" id="ARBA00023170"/>
    </source>
</evidence>
<evidence type="ECO:0000256" key="10">
    <source>
        <dbReference type="ARBA" id="ARBA00023224"/>
    </source>
</evidence>
<dbReference type="PANTHER" id="PTHR10489">
    <property type="entry name" value="CELL ADHESION MOLECULE"/>
    <property type="match status" value="1"/>
</dbReference>
<dbReference type="InterPro" id="IPR000496">
    <property type="entry name" value="Brdyknn_rcpt"/>
</dbReference>
<name>A0A8C6Q0W1_NOTFU</name>
<feature type="transmembrane region" description="Helical" evidence="12">
    <location>
        <begin position="190"/>
        <end position="212"/>
    </location>
</feature>
<dbReference type="GO" id="GO:0009897">
    <property type="term" value="C:external side of plasma membrane"/>
    <property type="evidence" value="ECO:0007669"/>
    <property type="project" value="TreeGrafter"/>
</dbReference>
<dbReference type="InterPro" id="IPR000276">
    <property type="entry name" value="GPCR_Rhodpsn"/>
</dbReference>
<protein>
    <submittedName>
        <fullName evidence="14">Bradykinin receptor B2</fullName>
    </submittedName>
</protein>
<reference evidence="14" key="2">
    <citation type="submission" date="2025-08" db="UniProtKB">
        <authorList>
            <consortium name="Ensembl"/>
        </authorList>
    </citation>
    <scope>IDENTIFICATION</scope>
</reference>
<feature type="transmembrane region" description="Helical" evidence="12">
    <location>
        <begin position="29"/>
        <end position="51"/>
    </location>
</feature>
<proteinExistence type="inferred from homology"/>
<sequence length="361" mass="41281">MCFVIVTQFPWKHLCECPFQSDDLTFSVIPLYIMTIAILGILLNIFVLMVFCLHKMSCTTAEIYLSNLAAADLLLVSFLPVYAFYRFDWTFGLAMCKLVSMSILMNTYSSIYFMVLIGIDRYLALVHPLFSEGIRRPKFAKLGCVVVWILGFLFSLPALIHRDLTAPINNTKSNCFMNFPSHNVQLTSDLSLSVLGFIIPIFIISFCTIKIIKSLKNRITEGVNAKKVDHKATTLVLAVLLAFLICWVPYHLVKILYFLKDAKLFTSCSVFKLLHICSQIFTYLAYFNSTLNPILYVLVGKNFQKKVKELFRQWDHKRTSTLSNTVSTKLPRSSKLSEKRVHVLSKLAWVFHGFLSPETCK</sequence>
<dbReference type="GO" id="GO:0019722">
    <property type="term" value="P:calcium-mediated signaling"/>
    <property type="evidence" value="ECO:0007669"/>
    <property type="project" value="TreeGrafter"/>
</dbReference>
<keyword evidence="4 12" id="KW-1133">Transmembrane helix</keyword>
<evidence type="ECO:0000313" key="15">
    <source>
        <dbReference type="Proteomes" id="UP000694548"/>
    </source>
</evidence>
<evidence type="ECO:0000256" key="2">
    <source>
        <dbReference type="ARBA" id="ARBA00022475"/>
    </source>
</evidence>
<evidence type="ECO:0000256" key="4">
    <source>
        <dbReference type="ARBA" id="ARBA00022989"/>
    </source>
</evidence>
<dbReference type="InterPro" id="IPR050119">
    <property type="entry name" value="CCR1-9-like"/>
</dbReference>
<dbReference type="InterPro" id="IPR017452">
    <property type="entry name" value="GPCR_Rhodpsn_7TM"/>
</dbReference>
<dbReference type="GO" id="GO:0006955">
    <property type="term" value="P:immune response"/>
    <property type="evidence" value="ECO:0007669"/>
    <property type="project" value="TreeGrafter"/>
</dbReference>
<dbReference type="PRINTS" id="PR00237">
    <property type="entry name" value="GPCRRHODOPSN"/>
</dbReference>
<keyword evidence="3 11" id="KW-0812">Transmembrane</keyword>
<dbReference type="PANTHER" id="PTHR10489:SF957">
    <property type="entry name" value="B2 BRADYKININ RECEPTOR"/>
    <property type="match status" value="1"/>
</dbReference>
<evidence type="ECO:0000259" key="13">
    <source>
        <dbReference type="PROSITE" id="PS50262"/>
    </source>
</evidence>
<evidence type="ECO:0000256" key="11">
    <source>
        <dbReference type="RuleBase" id="RU000688"/>
    </source>
</evidence>
<dbReference type="GO" id="GO:0004947">
    <property type="term" value="F:bradykinin receptor activity"/>
    <property type="evidence" value="ECO:0007669"/>
    <property type="project" value="InterPro"/>
</dbReference>
<dbReference type="SUPFAM" id="SSF81321">
    <property type="entry name" value="Family A G protein-coupled receptor-like"/>
    <property type="match status" value="1"/>
</dbReference>
<dbReference type="AlphaFoldDB" id="A0A8C6Q0W1"/>
<dbReference type="Ensembl" id="ENSNFUT00015053874.1">
    <property type="protein sequence ID" value="ENSNFUP00015051661.1"/>
    <property type="gene ID" value="ENSNFUG00015024165.1"/>
</dbReference>
<evidence type="ECO:0000256" key="9">
    <source>
        <dbReference type="ARBA" id="ARBA00023180"/>
    </source>
</evidence>
<keyword evidence="2" id="KW-1003">Cell membrane</keyword>
<evidence type="ECO:0000256" key="1">
    <source>
        <dbReference type="ARBA" id="ARBA00004651"/>
    </source>
</evidence>
<keyword evidence="5 11" id="KW-0297">G-protein coupled receptor</keyword>
<gene>
    <name evidence="14" type="primary">BDKRB2</name>
</gene>
<comment type="subcellular location">
    <subcellularLocation>
        <location evidence="1">Cell membrane</location>
        <topology evidence="1">Multi-pass membrane protein</topology>
    </subcellularLocation>
</comment>
<evidence type="ECO:0000313" key="14">
    <source>
        <dbReference type="Ensembl" id="ENSNFUP00015051661.1"/>
    </source>
</evidence>
<keyword evidence="10 11" id="KW-0807">Transducer</keyword>